<evidence type="ECO:0000256" key="6">
    <source>
        <dbReference type="ARBA" id="ARBA00022692"/>
    </source>
</evidence>
<dbReference type="InterPro" id="IPR023298">
    <property type="entry name" value="ATPase_P-typ_TM_dom_sf"/>
</dbReference>
<dbReference type="SFLD" id="SFLDF00027">
    <property type="entry name" value="p-type_atpase"/>
    <property type="match status" value="1"/>
</dbReference>
<evidence type="ECO:0000256" key="8">
    <source>
        <dbReference type="ARBA" id="ARBA00022741"/>
    </source>
</evidence>
<dbReference type="PANTHER" id="PTHR24093:SF506">
    <property type="entry name" value="CATION-TRANSPORTING ATPASE PMA1"/>
    <property type="match status" value="1"/>
</dbReference>
<feature type="transmembrane region" description="Helical" evidence="15">
    <location>
        <begin position="59"/>
        <end position="80"/>
    </location>
</feature>
<dbReference type="GO" id="GO:0005388">
    <property type="term" value="F:P-type calcium transporter activity"/>
    <property type="evidence" value="ECO:0007669"/>
    <property type="project" value="UniProtKB-EC"/>
</dbReference>
<keyword evidence="7" id="KW-0479">Metal-binding</keyword>
<dbReference type="InterPro" id="IPR006068">
    <property type="entry name" value="ATPase_P-typ_cation-transptr_C"/>
</dbReference>
<dbReference type="GO" id="GO:0046872">
    <property type="term" value="F:metal ion binding"/>
    <property type="evidence" value="ECO:0007669"/>
    <property type="project" value="UniProtKB-KW"/>
</dbReference>
<evidence type="ECO:0000256" key="4">
    <source>
        <dbReference type="ARBA" id="ARBA00022475"/>
    </source>
</evidence>
<dbReference type="GO" id="GO:0005886">
    <property type="term" value="C:plasma membrane"/>
    <property type="evidence" value="ECO:0007669"/>
    <property type="project" value="UniProtKB-SubCell"/>
</dbReference>
<evidence type="ECO:0000256" key="9">
    <source>
        <dbReference type="ARBA" id="ARBA00022840"/>
    </source>
</evidence>
<evidence type="ECO:0000256" key="1">
    <source>
        <dbReference type="ARBA" id="ARBA00004651"/>
    </source>
</evidence>
<dbReference type="InterPro" id="IPR044492">
    <property type="entry name" value="P_typ_ATPase_HD_dom"/>
</dbReference>
<comment type="subcellular location">
    <subcellularLocation>
        <location evidence="1">Cell membrane</location>
        <topology evidence="1">Multi-pass membrane protein</topology>
    </subcellularLocation>
</comment>
<evidence type="ECO:0000313" key="17">
    <source>
        <dbReference type="EMBL" id="HIU44902.1"/>
    </source>
</evidence>
<evidence type="ECO:0000256" key="12">
    <source>
        <dbReference type="ARBA" id="ARBA00022989"/>
    </source>
</evidence>
<dbReference type="Pfam" id="PF00122">
    <property type="entry name" value="E1-E2_ATPase"/>
    <property type="match status" value="1"/>
</dbReference>
<evidence type="ECO:0000256" key="10">
    <source>
        <dbReference type="ARBA" id="ARBA00022842"/>
    </source>
</evidence>
<keyword evidence="12 15" id="KW-1133">Transmembrane helix</keyword>
<feature type="transmembrane region" description="Helical" evidence="15">
    <location>
        <begin position="697"/>
        <end position="717"/>
    </location>
</feature>
<keyword evidence="9" id="KW-0067">ATP-binding</keyword>
<keyword evidence="13 15" id="KW-0472">Membrane</keyword>
<dbReference type="SUPFAM" id="SSF81665">
    <property type="entry name" value="Calcium ATPase, transmembrane domain M"/>
    <property type="match status" value="1"/>
</dbReference>
<evidence type="ECO:0000256" key="3">
    <source>
        <dbReference type="ARBA" id="ARBA00012790"/>
    </source>
</evidence>
<keyword evidence="11" id="KW-1278">Translocase</keyword>
<reference evidence="17" key="1">
    <citation type="submission" date="2020-10" db="EMBL/GenBank/DDBJ databases">
        <authorList>
            <person name="Gilroy R."/>
        </authorList>
    </citation>
    <scope>NUCLEOTIDE SEQUENCE</scope>
    <source>
        <strain evidence="17">ChiGjej1B1-22543</strain>
    </source>
</reference>
<dbReference type="AlphaFoldDB" id="A0A9D1S2Y6"/>
<dbReference type="GO" id="GO:0005524">
    <property type="term" value="F:ATP binding"/>
    <property type="evidence" value="ECO:0007669"/>
    <property type="project" value="UniProtKB-KW"/>
</dbReference>
<dbReference type="Pfam" id="PF00689">
    <property type="entry name" value="Cation_ATPase_C"/>
    <property type="match status" value="1"/>
</dbReference>
<keyword evidence="10" id="KW-0460">Magnesium</keyword>
<evidence type="ECO:0000256" key="11">
    <source>
        <dbReference type="ARBA" id="ARBA00022967"/>
    </source>
</evidence>
<comment type="caution">
    <text evidence="17">The sequence shown here is derived from an EMBL/GenBank/DDBJ whole genome shotgun (WGS) entry which is preliminary data.</text>
</comment>
<dbReference type="SUPFAM" id="SSF81660">
    <property type="entry name" value="Metal cation-transporting ATPase, ATP-binding domain N"/>
    <property type="match status" value="1"/>
</dbReference>
<dbReference type="InterPro" id="IPR008250">
    <property type="entry name" value="ATPase_P-typ_transduc_dom_A_sf"/>
</dbReference>
<dbReference type="PROSITE" id="PS00154">
    <property type="entry name" value="ATPASE_E1_E2"/>
    <property type="match status" value="1"/>
</dbReference>
<evidence type="ECO:0000256" key="2">
    <source>
        <dbReference type="ARBA" id="ARBA00005675"/>
    </source>
</evidence>
<evidence type="ECO:0000256" key="5">
    <source>
        <dbReference type="ARBA" id="ARBA00022568"/>
    </source>
</evidence>
<evidence type="ECO:0000256" key="13">
    <source>
        <dbReference type="ARBA" id="ARBA00023136"/>
    </source>
</evidence>
<comment type="catalytic activity">
    <reaction evidence="14">
        <text>Ca(2+)(in) + ATP + H2O = Ca(2+)(out) + ADP + phosphate + H(+)</text>
        <dbReference type="Rhea" id="RHEA:18105"/>
        <dbReference type="ChEBI" id="CHEBI:15377"/>
        <dbReference type="ChEBI" id="CHEBI:15378"/>
        <dbReference type="ChEBI" id="CHEBI:29108"/>
        <dbReference type="ChEBI" id="CHEBI:30616"/>
        <dbReference type="ChEBI" id="CHEBI:43474"/>
        <dbReference type="ChEBI" id="CHEBI:456216"/>
        <dbReference type="EC" id="7.2.2.10"/>
    </reaction>
</comment>
<dbReference type="GO" id="GO:0140352">
    <property type="term" value="P:export from cell"/>
    <property type="evidence" value="ECO:0007669"/>
    <property type="project" value="UniProtKB-ARBA"/>
</dbReference>
<proteinExistence type="inferred from homology"/>
<feature type="transmembrane region" description="Helical" evidence="15">
    <location>
        <begin position="92"/>
        <end position="112"/>
    </location>
</feature>
<keyword evidence="5" id="KW-0109">Calcium transport</keyword>
<dbReference type="Gene3D" id="2.70.150.10">
    <property type="entry name" value="Calcium-transporting ATPase, cytoplasmic transduction domain A"/>
    <property type="match status" value="1"/>
</dbReference>
<feature type="transmembrane region" description="Helical" evidence="15">
    <location>
        <begin position="764"/>
        <end position="790"/>
    </location>
</feature>
<dbReference type="NCBIfam" id="TIGR01494">
    <property type="entry name" value="ATPase_P-type"/>
    <property type="match status" value="3"/>
</dbReference>
<keyword evidence="5" id="KW-0106">Calcium</keyword>
<evidence type="ECO:0000256" key="14">
    <source>
        <dbReference type="ARBA" id="ARBA00048694"/>
    </source>
</evidence>
<dbReference type="SMART" id="SM00831">
    <property type="entry name" value="Cation_ATPase_N"/>
    <property type="match status" value="1"/>
</dbReference>
<dbReference type="FunFam" id="2.70.150.10:FF:000016">
    <property type="entry name" value="Calcium-transporting P-type ATPase putative"/>
    <property type="match status" value="1"/>
</dbReference>
<feature type="transmembrane region" description="Helical" evidence="15">
    <location>
        <begin position="260"/>
        <end position="282"/>
    </location>
</feature>
<organism evidence="17 18">
    <name type="scientific">Candidatus Alloenteromonas pullicola</name>
    <dbReference type="NCBI Taxonomy" id="2840784"/>
    <lineage>
        <taxon>Bacteria</taxon>
        <taxon>Bacillati</taxon>
        <taxon>Bacillota</taxon>
        <taxon>Bacillota incertae sedis</taxon>
        <taxon>Candidatus Alloenteromonas</taxon>
    </lineage>
</organism>
<protein>
    <recommendedName>
        <fullName evidence="3">P-type Ca(2+) transporter</fullName>
        <ecNumber evidence="3">7.2.2.10</ecNumber>
    </recommendedName>
</protein>
<sequence>MFEDRSAKETLEELSVDPEVGLSSVKAAERLSADGKNKLDEKPKDPWWKIFFDQIKDPMTLILAIAAVISLVLGIVEVVQEADYSAEKIVEAIADTIIIFAVVVLNATIGTIQAMKAEKALEALKKMSAPTATVRRDGKIIEIPAEDVVVGDLVILEEGRTVPADLRLIKSFSMKADESSLTGESVPAEKDASIVLTDKSGIGDRVNEVFMSTPIVYGRGEGVAIATGMKTEIGRIASMLTDEEEEPTPLQKKLAGLSKFLGYICIGVVVAMLLVKILWAVINSDIASEWSGALLDSVALAVAAIPEGLTAVVTIVLALGMRKMAKVNTVVRRTASVETLGAVSYICSDKTGTLTQNKMTVVEAYTPAIGLVKKEEFDASKTGLSLLARGMSLCSDAKVEGGVYGDPTEVALVEFASALGMPKSKIESETPRINELPFDSVRKMMSTLHKGDKQDIQYTKGALDQVLKKTTLILDSEDGSLDKARPMEEKDIEAIRKASEAMAQQALRVLSLTIRLPEDGTHDPIKEDGLIFVGLVGMVDPPRPAAKPAVETLKKAGITTVMITGDHKDTALAIAKELGIAENESQCMSGDQIDACSDDELREKVKTVRVFARVSPANKVSIVKAIKANGNTAAMTGDGVNDAPSLKAADIGIAMGITGTDVAKGAADMVLTDDNFASIEKAVEEGRGIYANIKKTVLFLLSSNIGEIVCMFIAALMGLPSPLLAIHLLWVNLITDSLPAIALGADKKPKDIMNDKPRDPKESLFSHGGYLIAFGYGIVIGLITLAAFIIAPLNEIAELNASGYNIDIFSFFDQAEQLGMGQIVEEAQSMAFCVLAFSELFHMLGMTNTKKSFVMVFADKNPMLWIAFVSGILLQIAVIEIPYINIKFFSVYPLHDHWLDYLWVFLLSIVPLVVHEIVVLILFIKKKVSERKA</sequence>
<dbReference type="SFLD" id="SFLDS00003">
    <property type="entry name" value="Haloacid_Dehalogenase"/>
    <property type="match status" value="1"/>
</dbReference>
<name>A0A9D1S2Y6_9FIRM</name>
<feature type="transmembrane region" description="Helical" evidence="15">
    <location>
        <begin position="294"/>
        <end position="319"/>
    </location>
</feature>
<dbReference type="Proteomes" id="UP000824070">
    <property type="component" value="Unassembled WGS sequence"/>
</dbReference>
<dbReference type="PANTHER" id="PTHR24093">
    <property type="entry name" value="CATION TRANSPORTING ATPASE"/>
    <property type="match status" value="1"/>
</dbReference>
<feature type="transmembrane region" description="Helical" evidence="15">
    <location>
        <begin position="901"/>
        <end position="924"/>
    </location>
</feature>
<dbReference type="InterPro" id="IPR036412">
    <property type="entry name" value="HAD-like_sf"/>
</dbReference>
<comment type="similarity">
    <text evidence="2">Belongs to the cation transport ATPase (P-type) (TC 3.A.3) family. Type IIA subfamily.</text>
</comment>
<evidence type="ECO:0000313" key="18">
    <source>
        <dbReference type="Proteomes" id="UP000824070"/>
    </source>
</evidence>
<feature type="transmembrane region" description="Helical" evidence="15">
    <location>
        <begin position="827"/>
        <end position="844"/>
    </location>
</feature>
<keyword evidence="5" id="KW-0406">Ion transport</keyword>
<keyword evidence="4" id="KW-1003">Cell membrane</keyword>
<dbReference type="InterPro" id="IPR023299">
    <property type="entry name" value="ATPase_P-typ_cyto_dom_N"/>
</dbReference>
<reference evidence="17" key="2">
    <citation type="journal article" date="2021" name="PeerJ">
        <title>Extensive microbial diversity within the chicken gut microbiome revealed by metagenomics and culture.</title>
        <authorList>
            <person name="Gilroy R."/>
            <person name="Ravi A."/>
            <person name="Getino M."/>
            <person name="Pursley I."/>
            <person name="Horton D.L."/>
            <person name="Alikhan N.F."/>
            <person name="Baker D."/>
            <person name="Gharbi K."/>
            <person name="Hall N."/>
            <person name="Watson M."/>
            <person name="Adriaenssens E.M."/>
            <person name="Foster-Nyarko E."/>
            <person name="Jarju S."/>
            <person name="Secka A."/>
            <person name="Antonio M."/>
            <person name="Oren A."/>
            <person name="Chaudhuri R.R."/>
            <person name="La Ragione R."/>
            <person name="Hildebrand F."/>
            <person name="Pallen M.J."/>
        </authorList>
    </citation>
    <scope>NUCLEOTIDE SEQUENCE</scope>
    <source>
        <strain evidence="17">ChiGjej1B1-22543</strain>
    </source>
</reference>
<dbReference type="FunFam" id="3.40.50.1000:FF:000001">
    <property type="entry name" value="Phospholipid-transporting ATPase IC"/>
    <property type="match status" value="1"/>
</dbReference>
<dbReference type="FunFam" id="3.40.50.1000:FF:000028">
    <property type="entry name" value="Calcium-transporting P-type ATPase, putative"/>
    <property type="match status" value="1"/>
</dbReference>
<evidence type="ECO:0000259" key="16">
    <source>
        <dbReference type="SMART" id="SM00831"/>
    </source>
</evidence>
<dbReference type="SFLD" id="SFLDG00002">
    <property type="entry name" value="C1.7:_P-type_atpase_like"/>
    <property type="match status" value="1"/>
</dbReference>
<dbReference type="SUPFAM" id="SSF56784">
    <property type="entry name" value="HAD-like"/>
    <property type="match status" value="1"/>
</dbReference>
<dbReference type="PRINTS" id="PR00119">
    <property type="entry name" value="CATATPASE"/>
</dbReference>
<dbReference type="InterPro" id="IPR023214">
    <property type="entry name" value="HAD_sf"/>
</dbReference>
<evidence type="ECO:0000256" key="7">
    <source>
        <dbReference type="ARBA" id="ARBA00022723"/>
    </source>
</evidence>
<dbReference type="GO" id="GO:0016887">
    <property type="term" value="F:ATP hydrolysis activity"/>
    <property type="evidence" value="ECO:0007669"/>
    <property type="project" value="InterPro"/>
</dbReference>
<dbReference type="SUPFAM" id="SSF81653">
    <property type="entry name" value="Calcium ATPase, transduction domain A"/>
    <property type="match status" value="1"/>
</dbReference>
<keyword evidence="6 15" id="KW-0812">Transmembrane</keyword>
<dbReference type="InterPro" id="IPR001757">
    <property type="entry name" value="P_typ_ATPase"/>
</dbReference>
<accession>A0A9D1S2Y6</accession>
<dbReference type="InterPro" id="IPR018303">
    <property type="entry name" value="ATPase_P-typ_P_site"/>
</dbReference>
<gene>
    <name evidence="17" type="ORF">IAC52_01230</name>
</gene>
<feature type="domain" description="Cation-transporting P-type ATPase N-terminal" evidence="16">
    <location>
        <begin position="1"/>
        <end position="75"/>
    </location>
</feature>
<dbReference type="Gene3D" id="3.40.1110.10">
    <property type="entry name" value="Calcium-transporting ATPase, cytoplasmic domain N"/>
    <property type="match status" value="1"/>
</dbReference>
<dbReference type="EC" id="7.2.2.10" evidence="3"/>
<keyword evidence="5" id="KW-0813">Transport</keyword>
<dbReference type="InterPro" id="IPR004014">
    <property type="entry name" value="ATPase_P-typ_cation-transptr_N"/>
</dbReference>
<feature type="transmembrane region" description="Helical" evidence="15">
    <location>
        <begin position="723"/>
        <end position="743"/>
    </location>
</feature>
<dbReference type="Gene3D" id="3.40.50.1000">
    <property type="entry name" value="HAD superfamily/HAD-like"/>
    <property type="match status" value="1"/>
</dbReference>
<dbReference type="InterPro" id="IPR059000">
    <property type="entry name" value="ATPase_P-type_domA"/>
</dbReference>
<dbReference type="Gene3D" id="1.20.1110.10">
    <property type="entry name" value="Calcium-transporting ATPase, transmembrane domain"/>
    <property type="match status" value="1"/>
</dbReference>
<dbReference type="Pfam" id="PF13246">
    <property type="entry name" value="Cation_ATPase"/>
    <property type="match status" value="1"/>
</dbReference>
<dbReference type="PRINTS" id="PR00120">
    <property type="entry name" value="HATPASE"/>
</dbReference>
<feature type="transmembrane region" description="Helical" evidence="15">
    <location>
        <begin position="864"/>
        <end position="886"/>
    </location>
</feature>
<dbReference type="EMBL" id="DVMV01000010">
    <property type="protein sequence ID" value="HIU44902.1"/>
    <property type="molecule type" value="Genomic_DNA"/>
</dbReference>
<evidence type="ECO:0000256" key="15">
    <source>
        <dbReference type="SAM" id="Phobius"/>
    </source>
</evidence>
<keyword evidence="8" id="KW-0547">Nucleotide-binding</keyword>
<dbReference type="Pfam" id="PF00690">
    <property type="entry name" value="Cation_ATPase_N"/>
    <property type="match status" value="1"/>
</dbReference>